<sequence>MTGRDIAVIVGLVMCFLAFAALSIVLLQVLSALRELRTDLDLFESRVLPLMADLRDATDETREVVDDAREDLERFDRVLGSAEMVSTALADTSRVARTVITSPLIKTVAVARGVSRGLRKFSKSTPSPAPQRETRQRRKSGR</sequence>
<keyword evidence="2" id="KW-0812">Transmembrane</keyword>
<dbReference type="EMBL" id="CAFBQU010000009">
    <property type="protein sequence ID" value="CAB5062919.1"/>
    <property type="molecule type" value="Genomic_DNA"/>
</dbReference>
<evidence type="ECO:0000313" key="3">
    <source>
        <dbReference type="EMBL" id="CAB5006077.1"/>
    </source>
</evidence>
<feature type="region of interest" description="Disordered" evidence="1">
    <location>
        <begin position="119"/>
        <end position="142"/>
    </location>
</feature>
<keyword evidence="2" id="KW-0472">Membrane</keyword>
<proteinExistence type="predicted"/>
<dbReference type="EMBL" id="CAFBPN010000001">
    <property type="protein sequence ID" value="CAB5006077.1"/>
    <property type="molecule type" value="Genomic_DNA"/>
</dbReference>
<reference evidence="4" key="1">
    <citation type="submission" date="2020-05" db="EMBL/GenBank/DDBJ databases">
        <authorList>
            <person name="Chiriac C."/>
            <person name="Salcher M."/>
            <person name="Ghai R."/>
            <person name="Kavagutti S V."/>
        </authorList>
    </citation>
    <scope>NUCLEOTIDE SEQUENCE</scope>
</reference>
<feature type="transmembrane region" description="Helical" evidence="2">
    <location>
        <begin position="6"/>
        <end position="27"/>
    </location>
</feature>
<dbReference type="AlphaFoldDB" id="A0A6J7U9X8"/>
<name>A0A6J7U9X8_9ZZZZ</name>
<protein>
    <submittedName>
        <fullName evidence="4">Unannotated protein</fullName>
    </submittedName>
</protein>
<evidence type="ECO:0000256" key="2">
    <source>
        <dbReference type="SAM" id="Phobius"/>
    </source>
</evidence>
<evidence type="ECO:0000313" key="4">
    <source>
        <dbReference type="EMBL" id="CAB5062919.1"/>
    </source>
</evidence>
<keyword evidence="2" id="KW-1133">Transmembrane helix</keyword>
<organism evidence="4">
    <name type="scientific">freshwater metagenome</name>
    <dbReference type="NCBI Taxonomy" id="449393"/>
    <lineage>
        <taxon>unclassified sequences</taxon>
        <taxon>metagenomes</taxon>
        <taxon>ecological metagenomes</taxon>
    </lineage>
</organism>
<gene>
    <name evidence="3" type="ORF">UFOPK4098_00023</name>
    <name evidence="4" type="ORF">UFOPK4347_00531</name>
</gene>
<evidence type="ECO:0000256" key="1">
    <source>
        <dbReference type="SAM" id="MobiDB-lite"/>
    </source>
</evidence>
<accession>A0A6J7U9X8</accession>